<evidence type="ECO:0008006" key="3">
    <source>
        <dbReference type="Google" id="ProtNLM"/>
    </source>
</evidence>
<dbReference type="InterPro" id="IPR009057">
    <property type="entry name" value="Homeodomain-like_sf"/>
</dbReference>
<name>A0ABT5TXJ5_9MICO</name>
<comment type="caution">
    <text evidence="1">The sequence shown here is derived from an EMBL/GenBank/DDBJ whole genome shotgun (WGS) entry which is preliminary data.</text>
</comment>
<accession>A0ABT5TXJ5</accession>
<dbReference type="EMBL" id="JARACI010000978">
    <property type="protein sequence ID" value="MDD9206798.1"/>
    <property type="molecule type" value="Genomic_DNA"/>
</dbReference>
<keyword evidence="2" id="KW-1185">Reference proteome</keyword>
<protein>
    <recommendedName>
        <fullName evidence="3">TetR family transcriptional regulator</fullName>
    </recommendedName>
</protein>
<reference evidence="1" key="1">
    <citation type="submission" date="2023-02" db="EMBL/GenBank/DDBJ databases">
        <title>Georgenia sp.10Sc9-8, isolated from a soil sample collected from the Taklamakan desert.</title>
        <authorList>
            <person name="Liu S."/>
        </authorList>
    </citation>
    <scope>NUCLEOTIDE SEQUENCE</scope>
    <source>
        <strain evidence="1">10Sc9-8</strain>
    </source>
</reference>
<gene>
    <name evidence="1" type="ORF">PU560_10010</name>
</gene>
<dbReference type="Gene3D" id="1.10.357.10">
    <property type="entry name" value="Tetracycline Repressor, domain 2"/>
    <property type="match status" value="1"/>
</dbReference>
<dbReference type="Proteomes" id="UP001165561">
    <property type="component" value="Unassembled WGS sequence"/>
</dbReference>
<dbReference type="SUPFAM" id="SSF46689">
    <property type="entry name" value="Homeodomain-like"/>
    <property type="match status" value="1"/>
</dbReference>
<evidence type="ECO:0000313" key="2">
    <source>
        <dbReference type="Proteomes" id="UP001165561"/>
    </source>
</evidence>
<proteinExistence type="predicted"/>
<organism evidence="1 2">
    <name type="scientific">Georgenia halotolerans</name>
    <dbReference type="NCBI Taxonomy" id="3028317"/>
    <lineage>
        <taxon>Bacteria</taxon>
        <taxon>Bacillati</taxon>
        <taxon>Actinomycetota</taxon>
        <taxon>Actinomycetes</taxon>
        <taxon>Micrococcales</taxon>
        <taxon>Bogoriellaceae</taxon>
        <taxon>Georgenia</taxon>
    </lineage>
</organism>
<evidence type="ECO:0000313" key="1">
    <source>
        <dbReference type="EMBL" id="MDD9206798.1"/>
    </source>
</evidence>
<sequence>MTIDAAPTDPRTQRTVARLRRALDELLRTRTLSQITVSELCRTAGVHRTTFYKHHVSVVDFAHVAFGELIDDALRGRGLAEERDATAPDAVAEHRTAIVRLLDHVAANRVTFRRLLGPEGDLMCQRLICDHLTARMLTVLELSGIGTPESRGLAASVLGFAALGMVEQWALGDAEDSAAAADAYLAVISLWQELA</sequence>